<dbReference type="SUPFAM" id="SSF46785">
    <property type="entry name" value="Winged helix' DNA-binding domain"/>
    <property type="match status" value="1"/>
</dbReference>
<reference evidence="5" key="1">
    <citation type="submission" date="2021-01" db="EMBL/GenBank/DDBJ databases">
        <title>Whole genome shotgun sequence of Virgisporangium ochraceum NBRC 16418.</title>
        <authorList>
            <person name="Komaki H."/>
            <person name="Tamura T."/>
        </authorList>
    </citation>
    <scope>NUCLEOTIDE SEQUENCE</scope>
    <source>
        <strain evidence="5">NBRC 16418</strain>
    </source>
</reference>
<keyword evidence="1" id="KW-0805">Transcription regulation</keyword>
<dbReference type="AlphaFoldDB" id="A0A8J4E8W8"/>
<dbReference type="InterPro" id="IPR002577">
    <property type="entry name" value="HTH_HxlR"/>
</dbReference>
<dbReference type="Gene3D" id="1.10.10.10">
    <property type="entry name" value="Winged helix-like DNA-binding domain superfamily/Winged helix DNA-binding domain"/>
    <property type="match status" value="1"/>
</dbReference>
<accession>A0A8J4E8W8</accession>
<proteinExistence type="predicted"/>
<comment type="caution">
    <text evidence="5">The sequence shown here is derived from an EMBL/GenBank/DDBJ whole genome shotgun (WGS) entry which is preliminary data.</text>
</comment>
<dbReference type="PANTHER" id="PTHR33204:SF18">
    <property type="entry name" value="TRANSCRIPTIONAL REGULATORY PROTEIN"/>
    <property type="match status" value="1"/>
</dbReference>
<dbReference type="InterPro" id="IPR036388">
    <property type="entry name" value="WH-like_DNA-bd_sf"/>
</dbReference>
<evidence type="ECO:0000256" key="1">
    <source>
        <dbReference type="ARBA" id="ARBA00023015"/>
    </source>
</evidence>
<name>A0A8J4E8W8_9ACTN</name>
<dbReference type="EMBL" id="BOPH01000010">
    <property type="protein sequence ID" value="GIJ65814.1"/>
    <property type="molecule type" value="Genomic_DNA"/>
</dbReference>
<keyword evidence="6" id="KW-1185">Reference proteome</keyword>
<keyword evidence="2" id="KW-0238">DNA-binding</keyword>
<dbReference type="PROSITE" id="PS51118">
    <property type="entry name" value="HTH_HXLR"/>
    <property type="match status" value="1"/>
</dbReference>
<dbReference type="Proteomes" id="UP000635606">
    <property type="component" value="Unassembled WGS sequence"/>
</dbReference>
<evidence type="ECO:0000256" key="2">
    <source>
        <dbReference type="ARBA" id="ARBA00023125"/>
    </source>
</evidence>
<evidence type="ECO:0000313" key="5">
    <source>
        <dbReference type="EMBL" id="GIJ65814.1"/>
    </source>
</evidence>
<gene>
    <name evidence="5" type="ORF">Voc01_007310</name>
</gene>
<dbReference type="Pfam" id="PF01638">
    <property type="entry name" value="HxlR"/>
    <property type="match status" value="1"/>
</dbReference>
<feature type="domain" description="HTH hxlR-type" evidence="4">
    <location>
        <begin position="23"/>
        <end position="122"/>
    </location>
</feature>
<dbReference type="PANTHER" id="PTHR33204">
    <property type="entry name" value="TRANSCRIPTIONAL REGULATOR, MARR FAMILY"/>
    <property type="match status" value="1"/>
</dbReference>
<organism evidence="5 6">
    <name type="scientific">Virgisporangium ochraceum</name>
    <dbReference type="NCBI Taxonomy" id="65505"/>
    <lineage>
        <taxon>Bacteria</taxon>
        <taxon>Bacillati</taxon>
        <taxon>Actinomycetota</taxon>
        <taxon>Actinomycetes</taxon>
        <taxon>Micromonosporales</taxon>
        <taxon>Micromonosporaceae</taxon>
        <taxon>Virgisporangium</taxon>
    </lineage>
</organism>
<keyword evidence="3" id="KW-0804">Transcription</keyword>
<sequence>MRVAGATMVTMGSDRCEELVADCRLRMATDLFAHTWDPVVLAALHAGPRRRRALRLGIGGISDKALTEALNRLLSNGLVERRSFAEAPPRVDYALTDLGRSFADGPMRALGAWVTEYGDDLVAAQDRLYDQTPSVGRSG</sequence>
<evidence type="ECO:0000256" key="3">
    <source>
        <dbReference type="ARBA" id="ARBA00023163"/>
    </source>
</evidence>
<evidence type="ECO:0000259" key="4">
    <source>
        <dbReference type="PROSITE" id="PS51118"/>
    </source>
</evidence>
<dbReference type="GO" id="GO:0003677">
    <property type="term" value="F:DNA binding"/>
    <property type="evidence" value="ECO:0007669"/>
    <property type="project" value="UniProtKB-KW"/>
</dbReference>
<evidence type="ECO:0000313" key="6">
    <source>
        <dbReference type="Proteomes" id="UP000635606"/>
    </source>
</evidence>
<dbReference type="InterPro" id="IPR036390">
    <property type="entry name" value="WH_DNA-bd_sf"/>
</dbReference>
<protein>
    <submittedName>
        <fullName evidence="5">HxlR family transcriptional regulator</fullName>
    </submittedName>
</protein>